<dbReference type="AlphaFoldDB" id="A0AAW2UHG7"/>
<name>A0AAW2UHG7_9LAMI</name>
<evidence type="ECO:0000259" key="1">
    <source>
        <dbReference type="Pfam" id="PF14111"/>
    </source>
</evidence>
<gene>
    <name evidence="2" type="ORF">Slati_3507300</name>
</gene>
<evidence type="ECO:0000313" key="2">
    <source>
        <dbReference type="EMBL" id="KAL0416754.1"/>
    </source>
</evidence>
<proteinExistence type="predicted"/>
<sequence>MATRVTDTEIGRFNKSIRLRDDEEEGMVMPDGLWNFDTESFNLYLVGRLLASRLYNFEGFCTAIKGMLNAIKGVEIKQLREGKLLFKFNHIIVRDRALKGCPWSFDKHVIVLNSIRVDENPMNVDLSYCDLFVHIDDLPLSRMNLGVSMFIGNKLGLFWDMEMDEEGCSWGTLHIWVGIDVNKPLKRAWFALLTRGFPATAIFVGCWDT</sequence>
<reference evidence="2" key="2">
    <citation type="journal article" date="2024" name="Plant">
        <title>Genomic evolution and insights into agronomic trait innovations of Sesamum species.</title>
        <authorList>
            <person name="Miao H."/>
            <person name="Wang L."/>
            <person name="Qu L."/>
            <person name="Liu H."/>
            <person name="Sun Y."/>
            <person name="Le M."/>
            <person name="Wang Q."/>
            <person name="Wei S."/>
            <person name="Zheng Y."/>
            <person name="Lin W."/>
            <person name="Duan Y."/>
            <person name="Cao H."/>
            <person name="Xiong S."/>
            <person name="Wang X."/>
            <person name="Wei L."/>
            <person name="Li C."/>
            <person name="Ma Q."/>
            <person name="Ju M."/>
            <person name="Zhao R."/>
            <person name="Li G."/>
            <person name="Mu C."/>
            <person name="Tian Q."/>
            <person name="Mei H."/>
            <person name="Zhang T."/>
            <person name="Gao T."/>
            <person name="Zhang H."/>
        </authorList>
    </citation>
    <scope>NUCLEOTIDE SEQUENCE</scope>
    <source>
        <strain evidence="2">KEN1</strain>
    </source>
</reference>
<comment type="caution">
    <text evidence="2">The sequence shown here is derived from an EMBL/GenBank/DDBJ whole genome shotgun (WGS) entry which is preliminary data.</text>
</comment>
<feature type="domain" description="DUF4283" evidence="1">
    <location>
        <begin position="38"/>
        <end position="113"/>
    </location>
</feature>
<dbReference type="InterPro" id="IPR025558">
    <property type="entry name" value="DUF4283"/>
</dbReference>
<dbReference type="EMBL" id="JACGWN010000012">
    <property type="protein sequence ID" value="KAL0416754.1"/>
    <property type="molecule type" value="Genomic_DNA"/>
</dbReference>
<accession>A0AAW2UHG7</accession>
<reference evidence="2" key="1">
    <citation type="submission" date="2020-06" db="EMBL/GenBank/DDBJ databases">
        <authorList>
            <person name="Li T."/>
            <person name="Hu X."/>
            <person name="Zhang T."/>
            <person name="Song X."/>
            <person name="Zhang H."/>
            <person name="Dai N."/>
            <person name="Sheng W."/>
            <person name="Hou X."/>
            <person name="Wei L."/>
        </authorList>
    </citation>
    <scope>NUCLEOTIDE SEQUENCE</scope>
    <source>
        <strain evidence="2">KEN1</strain>
        <tissue evidence="2">Leaf</tissue>
    </source>
</reference>
<dbReference type="Pfam" id="PF14111">
    <property type="entry name" value="DUF4283"/>
    <property type="match status" value="1"/>
</dbReference>
<organism evidence="2">
    <name type="scientific">Sesamum latifolium</name>
    <dbReference type="NCBI Taxonomy" id="2727402"/>
    <lineage>
        <taxon>Eukaryota</taxon>
        <taxon>Viridiplantae</taxon>
        <taxon>Streptophyta</taxon>
        <taxon>Embryophyta</taxon>
        <taxon>Tracheophyta</taxon>
        <taxon>Spermatophyta</taxon>
        <taxon>Magnoliopsida</taxon>
        <taxon>eudicotyledons</taxon>
        <taxon>Gunneridae</taxon>
        <taxon>Pentapetalae</taxon>
        <taxon>asterids</taxon>
        <taxon>lamiids</taxon>
        <taxon>Lamiales</taxon>
        <taxon>Pedaliaceae</taxon>
        <taxon>Sesamum</taxon>
    </lineage>
</organism>
<protein>
    <recommendedName>
        <fullName evidence="1">DUF4283 domain-containing protein</fullName>
    </recommendedName>
</protein>